<dbReference type="Proteomes" id="UP000198525">
    <property type="component" value="Unassembled WGS sequence"/>
</dbReference>
<dbReference type="PROSITE" id="PS50883">
    <property type="entry name" value="EAL"/>
    <property type="match status" value="1"/>
</dbReference>
<evidence type="ECO:0000259" key="3">
    <source>
        <dbReference type="PROSITE" id="PS50885"/>
    </source>
</evidence>
<keyword evidence="1" id="KW-0812">Transmembrane</keyword>
<dbReference type="Pfam" id="PF00563">
    <property type="entry name" value="EAL"/>
    <property type="match status" value="1"/>
</dbReference>
<dbReference type="InterPro" id="IPR043128">
    <property type="entry name" value="Rev_trsase/Diguanyl_cyclase"/>
</dbReference>
<dbReference type="GO" id="GO:0071111">
    <property type="term" value="F:cyclic-guanylate-specific phosphodiesterase activity"/>
    <property type="evidence" value="ECO:0007669"/>
    <property type="project" value="InterPro"/>
</dbReference>
<dbReference type="GO" id="GO:0007165">
    <property type="term" value="P:signal transduction"/>
    <property type="evidence" value="ECO:0007669"/>
    <property type="project" value="InterPro"/>
</dbReference>
<dbReference type="PROSITE" id="PS50887">
    <property type="entry name" value="GGDEF"/>
    <property type="match status" value="1"/>
</dbReference>
<dbReference type="Gene3D" id="3.30.70.270">
    <property type="match status" value="1"/>
</dbReference>
<dbReference type="InterPro" id="IPR035919">
    <property type="entry name" value="EAL_sf"/>
</dbReference>
<dbReference type="AlphaFoldDB" id="A0A1G8X2A6"/>
<accession>A0A1G8X2A6</accession>
<dbReference type="SMART" id="SM00267">
    <property type="entry name" value="GGDEF"/>
    <property type="match status" value="1"/>
</dbReference>
<name>A0A1G8X2A6_9GAMM</name>
<dbReference type="PROSITE" id="PS50885">
    <property type="entry name" value="HAMP"/>
    <property type="match status" value="1"/>
</dbReference>
<dbReference type="GO" id="GO:0016020">
    <property type="term" value="C:membrane"/>
    <property type="evidence" value="ECO:0007669"/>
    <property type="project" value="InterPro"/>
</dbReference>
<dbReference type="SMART" id="SM00052">
    <property type="entry name" value="EAL"/>
    <property type="match status" value="1"/>
</dbReference>
<evidence type="ECO:0000259" key="4">
    <source>
        <dbReference type="PROSITE" id="PS50887"/>
    </source>
</evidence>
<dbReference type="SUPFAM" id="SSF141868">
    <property type="entry name" value="EAL domain-like"/>
    <property type="match status" value="1"/>
</dbReference>
<feature type="domain" description="HAMP" evidence="3">
    <location>
        <begin position="170"/>
        <end position="221"/>
    </location>
</feature>
<keyword evidence="6" id="KW-1185">Reference proteome</keyword>
<dbReference type="PANTHER" id="PTHR33121:SF23">
    <property type="entry name" value="CYCLIC DI-GMP PHOSPHODIESTERASE PDEB"/>
    <property type="match status" value="1"/>
</dbReference>
<dbReference type="Pfam" id="PF16448">
    <property type="entry name" value="LapD_MoxY_N"/>
    <property type="match status" value="1"/>
</dbReference>
<evidence type="ECO:0000256" key="1">
    <source>
        <dbReference type="SAM" id="Phobius"/>
    </source>
</evidence>
<sequence>MSLIKQLWLTIVVVLLLAFVGSLAVSVSTSRHYIEQEVRIKNSDNANALALSMSQLEKDPVTLELLIAAQFDTGHYRRIELRDAEGDTIEQREAGEHIEDVPGWFVDLIRFEVPAGEAVIQDGWRQFGTLTLESQHSYAYRSLWQNTLNLAGWFAVAGLISLLLAVWIVRTVRRPLDHVVSQAEAIGERRFVTSPEPRTLELRQVVQAMNRLSSAVSTMLGQESEKLDQLRRRLEHDPVTNALQREPFLARLEGHLHSDGDDASGVLALVRVADMAQLNQQLGHPTTDALLAALVNELEQLNTLNGDGRVARLNGSDFALVLPRAHDLEALGDELKQRLRDLASRHPEAALTLPSALVEYAPGMTRQTLLASLDGALASAEDRDEHGQVIVESAEQDALFTSHAEWRSALEAALLDGVQLAHYPVLNRQGELLHHEVPSRLHLAGEWRPAGRFLPWVSRLEMAPALDLAVVSAALEDTAASGQAVGINLSPRSLRDGHFVSELIARLRARPELAPRLWFEVPELIAMHNPEGFRSLCRELHSLGCRMGLEHVTTRFGEIDSVHDLGLAYLKVDGSLSHEIEGNPDRQSLLRGINTLAHSLGILTIAEGVRRQEQAELLFQLGMDGVTGPGVRQEG</sequence>
<dbReference type="PANTHER" id="PTHR33121">
    <property type="entry name" value="CYCLIC DI-GMP PHOSPHODIESTERASE PDEF"/>
    <property type="match status" value="1"/>
</dbReference>
<feature type="transmembrane region" description="Helical" evidence="1">
    <location>
        <begin position="150"/>
        <end position="169"/>
    </location>
</feature>
<dbReference type="InterPro" id="IPR000160">
    <property type="entry name" value="GGDEF_dom"/>
</dbReference>
<dbReference type="Pfam" id="PF00990">
    <property type="entry name" value="GGDEF"/>
    <property type="match status" value="1"/>
</dbReference>
<dbReference type="EMBL" id="FNES01000008">
    <property type="protein sequence ID" value="SDJ84779.1"/>
    <property type="molecule type" value="Genomic_DNA"/>
</dbReference>
<dbReference type="InterPro" id="IPR032244">
    <property type="entry name" value="LapD_MoxY_N"/>
</dbReference>
<dbReference type="STRING" id="376427.SAMN04487954_108174"/>
<dbReference type="RefSeq" id="WP_089686245.1">
    <property type="nucleotide sequence ID" value="NZ_FNES01000008.1"/>
</dbReference>
<organism evidence="5 6">
    <name type="scientific">Billgrantia gudaonensis</name>
    <dbReference type="NCBI Taxonomy" id="376427"/>
    <lineage>
        <taxon>Bacteria</taxon>
        <taxon>Pseudomonadati</taxon>
        <taxon>Pseudomonadota</taxon>
        <taxon>Gammaproteobacteria</taxon>
        <taxon>Oceanospirillales</taxon>
        <taxon>Halomonadaceae</taxon>
        <taxon>Billgrantia</taxon>
    </lineage>
</organism>
<dbReference type="OrthoDB" id="5894408at2"/>
<dbReference type="InterPro" id="IPR050706">
    <property type="entry name" value="Cyclic-di-GMP_PDE-like"/>
</dbReference>
<dbReference type="CDD" id="cd01948">
    <property type="entry name" value="EAL"/>
    <property type="match status" value="1"/>
</dbReference>
<dbReference type="InterPro" id="IPR042461">
    <property type="entry name" value="LapD_MoxY_peri_C"/>
</dbReference>
<gene>
    <name evidence="5" type="ORF">SAMN04487954_108174</name>
</gene>
<protein>
    <submittedName>
        <fullName evidence="5">EAL domain, c-di-GMP-specific phosphodiesterase class I (Or its enzymatically inactive variant)</fullName>
    </submittedName>
</protein>
<evidence type="ECO:0000259" key="2">
    <source>
        <dbReference type="PROSITE" id="PS50883"/>
    </source>
</evidence>
<reference evidence="5 6" key="1">
    <citation type="submission" date="2016-10" db="EMBL/GenBank/DDBJ databases">
        <authorList>
            <person name="de Groot N.N."/>
        </authorList>
    </citation>
    <scope>NUCLEOTIDE SEQUENCE [LARGE SCALE GENOMIC DNA]</scope>
    <source>
        <strain evidence="5 6">CGMCC 1.6133</strain>
    </source>
</reference>
<dbReference type="SUPFAM" id="SSF55073">
    <property type="entry name" value="Nucleotide cyclase"/>
    <property type="match status" value="1"/>
</dbReference>
<dbReference type="Gene3D" id="3.30.110.200">
    <property type="match status" value="1"/>
</dbReference>
<keyword evidence="1" id="KW-0472">Membrane</keyword>
<dbReference type="Gene3D" id="6.20.270.20">
    <property type="entry name" value="LapD/MoxY periplasmic domain"/>
    <property type="match status" value="1"/>
</dbReference>
<dbReference type="InterPro" id="IPR003660">
    <property type="entry name" value="HAMP_dom"/>
</dbReference>
<feature type="domain" description="GGDEF" evidence="4">
    <location>
        <begin position="263"/>
        <end position="393"/>
    </location>
</feature>
<keyword evidence="1" id="KW-1133">Transmembrane helix</keyword>
<dbReference type="InterPro" id="IPR001633">
    <property type="entry name" value="EAL_dom"/>
</dbReference>
<evidence type="ECO:0000313" key="6">
    <source>
        <dbReference type="Proteomes" id="UP000198525"/>
    </source>
</evidence>
<dbReference type="InterPro" id="IPR029787">
    <property type="entry name" value="Nucleotide_cyclase"/>
</dbReference>
<evidence type="ECO:0000313" key="5">
    <source>
        <dbReference type="EMBL" id="SDJ84779.1"/>
    </source>
</evidence>
<feature type="domain" description="EAL" evidence="2">
    <location>
        <begin position="399"/>
        <end position="635"/>
    </location>
</feature>
<proteinExistence type="predicted"/>
<dbReference type="Gene3D" id="3.20.20.450">
    <property type="entry name" value="EAL domain"/>
    <property type="match status" value="1"/>
</dbReference>